<feature type="region of interest" description="Disordered" evidence="1">
    <location>
        <begin position="113"/>
        <end position="135"/>
    </location>
</feature>
<evidence type="ECO:0000313" key="2">
    <source>
        <dbReference type="EMBL" id="KAA0046970.1"/>
    </source>
</evidence>
<dbReference type="OrthoDB" id="1920930at2759"/>
<organism evidence="2 4">
    <name type="scientific">Cucumis melo var. makuwa</name>
    <name type="common">Oriental melon</name>
    <dbReference type="NCBI Taxonomy" id="1194695"/>
    <lineage>
        <taxon>Eukaryota</taxon>
        <taxon>Viridiplantae</taxon>
        <taxon>Streptophyta</taxon>
        <taxon>Embryophyta</taxon>
        <taxon>Tracheophyta</taxon>
        <taxon>Spermatophyta</taxon>
        <taxon>Magnoliopsida</taxon>
        <taxon>eudicotyledons</taxon>
        <taxon>Gunneridae</taxon>
        <taxon>Pentapetalae</taxon>
        <taxon>rosids</taxon>
        <taxon>fabids</taxon>
        <taxon>Cucurbitales</taxon>
        <taxon>Cucurbitaceae</taxon>
        <taxon>Benincaseae</taxon>
        <taxon>Cucumis</taxon>
    </lineage>
</organism>
<evidence type="ECO:0000313" key="3">
    <source>
        <dbReference type="EMBL" id="TYK04813.1"/>
    </source>
</evidence>
<feature type="compositionally biased region" description="Low complexity" evidence="1">
    <location>
        <begin position="119"/>
        <end position="135"/>
    </location>
</feature>
<proteinExistence type="predicted"/>
<gene>
    <name evidence="3" type="ORF">E5676_scaffold68G001370</name>
    <name evidence="2" type="ORF">E6C27_scaffold230G001560</name>
</gene>
<dbReference type="EMBL" id="SSTE01013576">
    <property type="protein sequence ID" value="KAA0046970.1"/>
    <property type="molecule type" value="Genomic_DNA"/>
</dbReference>
<dbReference type="Proteomes" id="UP000321393">
    <property type="component" value="Unassembled WGS sequence"/>
</dbReference>
<dbReference type="EMBL" id="SSTD01014035">
    <property type="protein sequence ID" value="TYK04813.1"/>
    <property type="molecule type" value="Genomic_DNA"/>
</dbReference>
<reference evidence="4 5" key="1">
    <citation type="submission" date="2019-08" db="EMBL/GenBank/DDBJ databases">
        <title>Draft genome sequences of two oriental melons (Cucumis melo L. var makuwa).</title>
        <authorList>
            <person name="Kwon S.-Y."/>
        </authorList>
    </citation>
    <scope>NUCLEOTIDE SEQUENCE [LARGE SCALE GENOMIC DNA]</scope>
    <source>
        <strain evidence="5">cv. Chang Bougi</strain>
        <strain evidence="4">cv. SW 3</strain>
        <tissue evidence="2">Leaf</tissue>
    </source>
</reference>
<accession>A0A5A7TV00</accession>
<protein>
    <submittedName>
        <fullName evidence="2">Gag/pol protein</fullName>
    </submittedName>
</protein>
<evidence type="ECO:0000313" key="4">
    <source>
        <dbReference type="Proteomes" id="UP000321393"/>
    </source>
</evidence>
<dbReference type="Proteomes" id="UP000321947">
    <property type="component" value="Unassembled WGS sequence"/>
</dbReference>
<name>A0A5A7TV00_CUCMM</name>
<evidence type="ECO:0000313" key="5">
    <source>
        <dbReference type="Proteomes" id="UP000321947"/>
    </source>
</evidence>
<evidence type="ECO:0000256" key="1">
    <source>
        <dbReference type="SAM" id="MobiDB-lite"/>
    </source>
</evidence>
<sequence>MLDLEESLLVSPYGRFVLVEECPQVSTANATQIVREAYERWVKANEKARAYILASLSKIKHDALKYIFNAHMNEEASVREHVLNMMVHFNVAEMNEAIIDEASQGEANVVTSTRKFHRGSTSGTKSLPSSSGTKK</sequence>
<dbReference type="AlphaFoldDB" id="A0A5A7TV00"/>
<comment type="caution">
    <text evidence="2">The sequence shown here is derived from an EMBL/GenBank/DDBJ whole genome shotgun (WGS) entry which is preliminary data.</text>
</comment>